<name>A0A6J5KTA2_9CAUD</name>
<sequence>MSRHDAYYEPDDYDDRSDEIEARTWELMKVGADYDYRTAGAISEALGDMGVDDAKALQDVIDSNDYEALGRKLIAMSCDYMERFAKESAEFEIND</sequence>
<proteinExistence type="predicted"/>
<protein>
    <submittedName>
        <fullName evidence="1">Uncharacterized protein</fullName>
    </submittedName>
</protein>
<organism evidence="1">
    <name type="scientific">uncultured Caudovirales phage</name>
    <dbReference type="NCBI Taxonomy" id="2100421"/>
    <lineage>
        <taxon>Viruses</taxon>
        <taxon>Duplodnaviria</taxon>
        <taxon>Heunggongvirae</taxon>
        <taxon>Uroviricota</taxon>
        <taxon>Caudoviricetes</taxon>
        <taxon>Peduoviridae</taxon>
        <taxon>Maltschvirus</taxon>
        <taxon>Maltschvirus maltsch</taxon>
    </lineage>
</organism>
<reference evidence="1" key="1">
    <citation type="submission" date="2020-04" db="EMBL/GenBank/DDBJ databases">
        <authorList>
            <person name="Chiriac C."/>
            <person name="Salcher M."/>
            <person name="Ghai R."/>
            <person name="Kavagutti S V."/>
        </authorList>
    </citation>
    <scope>NUCLEOTIDE SEQUENCE</scope>
</reference>
<dbReference type="EMBL" id="LR796169">
    <property type="protein sequence ID" value="CAB4123290.1"/>
    <property type="molecule type" value="Genomic_DNA"/>
</dbReference>
<evidence type="ECO:0000313" key="1">
    <source>
        <dbReference type="EMBL" id="CAB4123290.1"/>
    </source>
</evidence>
<gene>
    <name evidence="1" type="ORF">UFOVP42_17</name>
</gene>
<accession>A0A6J5KTA2</accession>